<organism evidence="4 5">
    <name type="scientific">[Candida] anglica</name>
    <dbReference type="NCBI Taxonomy" id="148631"/>
    <lineage>
        <taxon>Eukaryota</taxon>
        <taxon>Fungi</taxon>
        <taxon>Dikarya</taxon>
        <taxon>Ascomycota</taxon>
        <taxon>Saccharomycotina</taxon>
        <taxon>Pichiomycetes</taxon>
        <taxon>Debaryomycetaceae</taxon>
        <taxon>Kurtzmaniella</taxon>
    </lineage>
</organism>
<evidence type="ECO:0000313" key="5">
    <source>
        <dbReference type="Proteomes" id="UP001497600"/>
    </source>
</evidence>
<keyword evidence="5" id="KW-1185">Reference proteome</keyword>
<dbReference type="InterPro" id="IPR006768">
    <property type="entry name" value="Cwf19-like_C_dom-1"/>
</dbReference>
<dbReference type="PANTHER" id="PTHR12072">
    <property type="entry name" value="CWF19, CELL CYCLE CONTROL PROTEIN"/>
    <property type="match status" value="1"/>
</dbReference>
<evidence type="ECO:0000259" key="2">
    <source>
        <dbReference type="Pfam" id="PF04676"/>
    </source>
</evidence>
<dbReference type="InterPro" id="IPR006767">
    <property type="entry name" value="Cwf19-like_C_dom-2"/>
</dbReference>
<accession>A0ABP0E7S2</accession>
<protein>
    <submittedName>
        <fullName evidence="4">CWF19-like protein Drn1p</fullName>
    </submittedName>
</protein>
<dbReference type="EMBL" id="OZ004254">
    <property type="protein sequence ID" value="CAK7896854.1"/>
    <property type="molecule type" value="Genomic_DNA"/>
</dbReference>
<gene>
    <name evidence="4" type="primary">DRN1</name>
    <name evidence="4" type="ORF">CAAN4_B07118</name>
</gene>
<dbReference type="Pfam" id="PF04676">
    <property type="entry name" value="CwfJ_C_2"/>
    <property type="match status" value="1"/>
</dbReference>
<dbReference type="PANTHER" id="PTHR12072:SF4">
    <property type="entry name" value="CWF19-LIKE PROTEIN 1"/>
    <property type="match status" value="1"/>
</dbReference>
<dbReference type="InterPro" id="IPR040194">
    <property type="entry name" value="Cwf19-like"/>
</dbReference>
<proteinExistence type="predicted"/>
<reference evidence="4 5" key="1">
    <citation type="submission" date="2024-01" db="EMBL/GenBank/DDBJ databases">
        <authorList>
            <consortium name="Genoscope - CEA"/>
            <person name="William W."/>
        </authorList>
    </citation>
    <scope>NUCLEOTIDE SEQUENCE [LARGE SCALE GENOMIC DNA]</scope>
    <source>
        <strain evidence="4 5">29B2s-10</strain>
    </source>
</reference>
<dbReference type="Proteomes" id="UP001497600">
    <property type="component" value="Chromosome B"/>
</dbReference>
<name>A0ABP0E7S2_9ASCO</name>
<feature type="region of interest" description="Disordered" evidence="1">
    <location>
        <begin position="224"/>
        <end position="246"/>
    </location>
</feature>
<feature type="domain" description="Cwf19-like C-terminal" evidence="3">
    <location>
        <begin position="250"/>
        <end position="376"/>
    </location>
</feature>
<dbReference type="Pfam" id="PF04677">
    <property type="entry name" value="CwfJ_C_1"/>
    <property type="match status" value="1"/>
</dbReference>
<evidence type="ECO:0000256" key="1">
    <source>
        <dbReference type="SAM" id="MobiDB-lite"/>
    </source>
</evidence>
<evidence type="ECO:0000313" key="4">
    <source>
        <dbReference type="EMBL" id="CAK7896854.1"/>
    </source>
</evidence>
<sequence length="496" mass="56140">MSKFLVLNPNPEDLESVLAKANLQNSKNGPFEAVLLLGNPSNSNDWKAPTIDITQPTYVASDSTELSDIKENFHRLNSTSCLKILTLKCGFTIGYLTSHVIDVALHNEILTNKHLPSVDILVTYHWPEAISSSQKLSLVGNSFIDSVVKVARPRYHFAVGSERGRFFETDSFSWKDEPNHSSTRFISLGQNGSGDKWFYAFALNEIDSMENVKGVNFFEQQPMKQLENDSTPSQSLKRPATEELDRPVAKKVQPSQCFFCLSNPKCETHMIISVGQNCYMTIAKGPLTRPGGGRGGNTAPLDFSGHAIIIPIEHIPSIRSISTSVMDTPLYQEIIKYQDSLIATFSQKAPDYRLVFFEINKLSNVHQHTQFLPVPLHAIGSFEDVLEEKTKMNNEKFVRNQSLTFQKFTNPADERLVSILNGSDHIIFTVSGERKTYYVAKLVDDKPVDLQFPRRVLASILRSPKRVYWEKCRQSKEQEVNDCETFKRFYQEGKLE</sequence>
<evidence type="ECO:0000259" key="3">
    <source>
        <dbReference type="Pfam" id="PF04677"/>
    </source>
</evidence>
<feature type="domain" description="Cwf19-like protein C-terminal" evidence="2">
    <location>
        <begin position="425"/>
        <end position="492"/>
    </location>
</feature>
<feature type="compositionally biased region" description="Polar residues" evidence="1">
    <location>
        <begin position="224"/>
        <end position="236"/>
    </location>
</feature>